<dbReference type="GO" id="GO:0004818">
    <property type="term" value="F:glutamate-tRNA ligase activity"/>
    <property type="evidence" value="ECO:0007669"/>
    <property type="project" value="UniProtKB-EC"/>
</dbReference>
<feature type="region of interest" description="Disordered" evidence="10">
    <location>
        <begin position="288"/>
        <end position="318"/>
    </location>
</feature>
<feature type="non-terminal residue" evidence="13">
    <location>
        <position position="1"/>
    </location>
</feature>
<evidence type="ECO:0000256" key="7">
    <source>
        <dbReference type="ARBA" id="ARBA00023146"/>
    </source>
</evidence>
<dbReference type="GO" id="GO:0008270">
    <property type="term" value="F:zinc ion binding"/>
    <property type="evidence" value="ECO:0007669"/>
    <property type="project" value="InterPro"/>
</dbReference>
<dbReference type="InterPro" id="IPR020058">
    <property type="entry name" value="Glu/Gln-tRNA-synth_Ib_cat-dom"/>
</dbReference>
<dbReference type="GO" id="GO:0005524">
    <property type="term" value="F:ATP binding"/>
    <property type="evidence" value="ECO:0007669"/>
    <property type="project" value="UniProtKB-KW"/>
</dbReference>
<feature type="compositionally biased region" description="Basic and acidic residues" evidence="10">
    <location>
        <begin position="288"/>
        <end position="298"/>
    </location>
</feature>
<keyword evidence="7 9" id="KW-0030">Aminoacyl-tRNA synthetase</keyword>
<evidence type="ECO:0000256" key="6">
    <source>
        <dbReference type="ARBA" id="ARBA00022917"/>
    </source>
</evidence>
<dbReference type="GO" id="GO:0006424">
    <property type="term" value="P:glutamyl-tRNA aminoacylation"/>
    <property type="evidence" value="ECO:0007669"/>
    <property type="project" value="InterPro"/>
</dbReference>
<keyword evidence="14" id="KW-1185">Reference proteome</keyword>
<evidence type="ECO:0000259" key="12">
    <source>
        <dbReference type="Pfam" id="PF19269"/>
    </source>
</evidence>
<dbReference type="InterPro" id="IPR004527">
    <property type="entry name" value="Glu-tRNA-ligase_bac/mito"/>
</dbReference>
<dbReference type="PROSITE" id="PS00178">
    <property type="entry name" value="AA_TRNA_LIGASE_I"/>
    <property type="match status" value="1"/>
</dbReference>
<dbReference type="InterPro" id="IPR001412">
    <property type="entry name" value="aa-tRNA-synth_I_CS"/>
</dbReference>
<dbReference type="PANTHER" id="PTHR43311:SF2">
    <property type="entry name" value="GLUTAMATE--TRNA LIGASE, MITOCHONDRIAL-RELATED"/>
    <property type="match status" value="1"/>
</dbReference>
<name>A0A9W8JET4_9AGAR</name>
<dbReference type="NCBIfam" id="TIGR00464">
    <property type="entry name" value="gltX_bact"/>
    <property type="match status" value="1"/>
</dbReference>
<dbReference type="GO" id="GO:0005739">
    <property type="term" value="C:mitochondrion"/>
    <property type="evidence" value="ECO:0007669"/>
    <property type="project" value="TreeGrafter"/>
</dbReference>
<dbReference type="InterPro" id="IPR014729">
    <property type="entry name" value="Rossmann-like_a/b/a_fold"/>
</dbReference>
<proteinExistence type="inferred from homology"/>
<evidence type="ECO:0000256" key="3">
    <source>
        <dbReference type="ARBA" id="ARBA00022598"/>
    </source>
</evidence>
<dbReference type="Proteomes" id="UP001140091">
    <property type="component" value="Unassembled WGS sequence"/>
</dbReference>
<dbReference type="CDD" id="cd00808">
    <property type="entry name" value="GluRS_core"/>
    <property type="match status" value="1"/>
</dbReference>
<dbReference type="AlphaFoldDB" id="A0A9W8JET4"/>
<dbReference type="HAMAP" id="MF_00022">
    <property type="entry name" value="Glu_tRNA_synth_type1"/>
    <property type="match status" value="1"/>
</dbReference>
<feature type="domain" description="Aminoacyl-tRNA synthetase class I anticodon-binding" evidence="12">
    <location>
        <begin position="375"/>
        <end position="515"/>
    </location>
</feature>
<evidence type="ECO:0000259" key="11">
    <source>
        <dbReference type="Pfam" id="PF00749"/>
    </source>
</evidence>
<evidence type="ECO:0000256" key="8">
    <source>
        <dbReference type="ARBA" id="ARBA00030865"/>
    </source>
</evidence>
<keyword evidence="3 9" id="KW-0436">Ligase</keyword>
<dbReference type="InterPro" id="IPR045462">
    <property type="entry name" value="aa-tRNA-synth_I_cd-bd"/>
</dbReference>
<dbReference type="SUPFAM" id="SSF48163">
    <property type="entry name" value="An anticodon-binding domain of class I aminoacyl-tRNA synthetases"/>
    <property type="match status" value="1"/>
</dbReference>
<evidence type="ECO:0000256" key="1">
    <source>
        <dbReference type="ARBA" id="ARBA00007894"/>
    </source>
</evidence>
<evidence type="ECO:0000313" key="14">
    <source>
        <dbReference type="Proteomes" id="UP001140091"/>
    </source>
</evidence>
<dbReference type="InterPro" id="IPR020751">
    <property type="entry name" value="aa-tRNA-synth_I_codon-bd_sub2"/>
</dbReference>
<comment type="similarity">
    <text evidence="1">Belongs to the class-I aminoacyl-tRNA synthetase family. Glutamate--tRNA ligase type 1 subfamily.</text>
</comment>
<dbReference type="PANTHER" id="PTHR43311">
    <property type="entry name" value="GLUTAMATE--TRNA LIGASE"/>
    <property type="match status" value="1"/>
</dbReference>
<protein>
    <recommendedName>
        <fullName evidence="2">glutamate--tRNA ligase</fullName>
        <ecNumber evidence="2">6.1.1.17</ecNumber>
    </recommendedName>
    <alternativeName>
        <fullName evidence="8">Glutamyl-tRNA synthetase</fullName>
    </alternativeName>
</protein>
<dbReference type="Gene3D" id="1.10.10.350">
    <property type="match status" value="1"/>
</dbReference>
<evidence type="ECO:0000256" key="5">
    <source>
        <dbReference type="ARBA" id="ARBA00022840"/>
    </source>
</evidence>
<dbReference type="Pfam" id="PF19269">
    <property type="entry name" value="Anticodon_2"/>
    <property type="match status" value="1"/>
</dbReference>
<sequence length="519" mass="58163">MVLLRFAPSPTGPLHLGGLRMALYNHLYAKKHGGRWILRIEDTDATRYVPGSVDGIRRALDWAGLEYDFGPGKKGPHSPYYQSERLDLYKHYAKKLLESGHAYRCFCSMDRLSEVREKLARTGSNATYDRHCLHLTEEEAARRVKAGEKSVVRLNGTQLPTRPGGVDLIFGQLKDAHASLATDPILLKSDLFPTYHLASVVDDHEMGITHVLRGEEWLPSLPLHLDLYASLKLQPPQFAHLPILLNADGSKMSKRNGDVQVDDYIKRGWEPISVLNWLALAGWGARHDPFTEPTEPKPESSSASSTHSHQSGTDAPDSTAVYTLPQLITEFDLTSVTHRNSSLDPMKLEYLNKQHLLQQRSTSDGLTAMAERVHDLVKDAFPESQHTSVEMIEKAILLLEGRLTNLKELPIHAFYLFEEPNLGSEEAVEMVNALAPQDRELVLSSVCKALSEVPEPWEDQDILKVLHDTRKEIKVSTKVFMKTLRHALTGFKDGPAIHDIIKVLGPVRSLDRLKSISSN</sequence>
<dbReference type="InterPro" id="IPR000924">
    <property type="entry name" value="Glu/Gln-tRNA-synth"/>
</dbReference>
<comment type="caution">
    <text evidence="13">The sequence shown here is derived from an EMBL/GenBank/DDBJ whole genome shotgun (WGS) entry which is preliminary data.</text>
</comment>
<dbReference type="Pfam" id="PF00749">
    <property type="entry name" value="tRNA-synt_1c"/>
    <property type="match status" value="1"/>
</dbReference>
<dbReference type="SUPFAM" id="SSF52374">
    <property type="entry name" value="Nucleotidylyl transferase"/>
    <property type="match status" value="1"/>
</dbReference>
<dbReference type="InterPro" id="IPR049940">
    <property type="entry name" value="GluQ/Sye"/>
</dbReference>
<accession>A0A9W8JET4</accession>
<gene>
    <name evidence="13" type="ORF">H1R20_g3836</name>
</gene>
<dbReference type="Gene3D" id="3.40.50.620">
    <property type="entry name" value="HUPs"/>
    <property type="match status" value="1"/>
</dbReference>
<feature type="compositionally biased region" description="Low complexity" evidence="10">
    <location>
        <begin position="299"/>
        <end position="311"/>
    </location>
</feature>
<evidence type="ECO:0000313" key="13">
    <source>
        <dbReference type="EMBL" id="KAJ2933287.1"/>
    </source>
</evidence>
<evidence type="ECO:0000256" key="10">
    <source>
        <dbReference type="SAM" id="MobiDB-lite"/>
    </source>
</evidence>
<keyword evidence="6 9" id="KW-0648">Protein biosynthesis</keyword>
<feature type="domain" description="Glutamyl/glutaminyl-tRNA synthetase class Ib catalytic" evidence="11">
    <location>
        <begin position="2"/>
        <end position="286"/>
    </location>
</feature>
<dbReference type="InterPro" id="IPR008925">
    <property type="entry name" value="aa_tRNA-synth_I_cd-bd_sf"/>
</dbReference>
<evidence type="ECO:0000256" key="2">
    <source>
        <dbReference type="ARBA" id="ARBA00012835"/>
    </source>
</evidence>
<evidence type="ECO:0000256" key="4">
    <source>
        <dbReference type="ARBA" id="ARBA00022741"/>
    </source>
</evidence>
<dbReference type="EMBL" id="JANBPK010000748">
    <property type="protein sequence ID" value="KAJ2933287.1"/>
    <property type="molecule type" value="Genomic_DNA"/>
</dbReference>
<keyword evidence="5 9" id="KW-0067">ATP-binding</keyword>
<dbReference type="PRINTS" id="PR00987">
    <property type="entry name" value="TRNASYNTHGLU"/>
</dbReference>
<dbReference type="GO" id="GO:0000049">
    <property type="term" value="F:tRNA binding"/>
    <property type="evidence" value="ECO:0007669"/>
    <property type="project" value="InterPro"/>
</dbReference>
<reference evidence="13" key="1">
    <citation type="submission" date="2022-06" db="EMBL/GenBank/DDBJ databases">
        <title>Genome Sequence of Candolleomyces eurysporus.</title>
        <authorList>
            <person name="Buettner E."/>
        </authorList>
    </citation>
    <scope>NUCLEOTIDE SEQUENCE</scope>
    <source>
        <strain evidence="13">VTCC 930004</strain>
    </source>
</reference>
<dbReference type="EC" id="6.1.1.17" evidence="2"/>
<evidence type="ECO:0000256" key="9">
    <source>
        <dbReference type="RuleBase" id="RU363037"/>
    </source>
</evidence>
<keyword evidence="4 9" id="KW-0547">Nucleotide-binding</keyword>
<organism evidence="13 14">
    <name type="scientific">Candolleomyces eurysporus</name>
    <dbReference type="NCBI Taxonomy" id="2828524"/>
    <lineage>
        <taxon>Eukaryota</taxon>
        <taxon>Fungi</taxon>
        <taxon>Dikarya</taxon>
        <taxon>Basidiomycota</taxon>
        <taxon>Agaricomycotina</taxon>
        <taxon>Agaricomycetes</taxon>
        <taxon>Agaricomycetidae</taxon>
        <taxon>Agaricales</taxon>
        <taxon>Agaricineae</taxon>
        <taxon>Psathyrellaceae</taxon>
        <taxon>Candolleomyces</taxon>
    </lineage>
</organism>
<dbReference type="InterPro" id="IPR033910">
    <property type="entry name" value="GluRS_core"/>
</dbReference>
<dbReference type="OrthoDB" id="428822at2759"/>